<protein>
    <recommendedName>
        <fullName evidence="2">histidine kinase</fullName>
        <ecNumber evidence="2">2.7.13.3</ecNumber>
    </recommendedName>
</protein>
<dbReference type="GO" id="GO:0000155">
    <property type="term" value="F:phosphorelay sensor kinase activity"/>
    <property type="evidence" value="ECO:0007669"/>
    <property type="project" value="InterPro"/>
</dbReference>
<evidence type="ECO:0000259" key="10">
    <source>
        <dbReference type="PROSITE" id="PS50109"/>
    </source>
</evidence>
<dbReference type="EC" id="2.7.13.3" evidence="2"/>
<evidence type="ECO:0000256" key="5">
    <source>
        <dbReference type="ARBA" id="ARBA00022741"/>
    </source>
</evidence>
<dbReference type="SUPFAM" id="SSF52172">
    <property type="entry name" value="CheY-like"/>
    <property type="match status" value="1"/>
</dbReference>
<dbReference type="Gene3D" id="1.10.287.130">
    <property type="match status" value="1"/>
</dbReference>
<dbReference type="PROSITE" id="PS50109">
    <property type="entry name" value="HIS_KIN"/>
    <property type="match status" value="1"/>
</dbReference>
<keyword evidence="8" id="KW-0902">Two-component regulatory system</keyword>
<dbReference type="PRINTS" id="PR00344">
    <property type="entry name" value="BCTRLSENSOR"/>
</dbReference>
<dbReference type="InterPro" id="IPR036890">
    <property type="entry name" value="HATPase_C_sf"/>
</dbReference>
<dbReference type="Gene3D" id="3.40.50.2300">
    <property type="match status" value="1"/>
</dbReference>
<dbReference type="SUPFAM" id="SSF55874">
    <property type="entry name" value="ATPase domain of HSP90 chaperone/DNA topoisomerase II/histidine kinase"/>
    <property type="match status" value="1"/>
</dbReference>
<evidence type="ECO:0000259" key="11">
    <source>
        <dbReference type="PROSITE" id="PS50110"/>
    </source>
</evidence>
<reference evidence="12 13" key="1">
    <citation type="submission" date="2019-02" db="EMBL/GenBank/DDBJ databases">
        <title>Deep-cultivation of Planctomycetes and their phenomic and genomic characterization uncovers novel biology.</title>
        <authorList>
            <person name="Wiegand S."/>
            <person name="Jogler M."/>
            <person name="Boedeker C."/>
            <person name="Pinto D."/>
            <person name="Vollmers J."/>
            <person name="Rivas-Marin E."/>
            <person name="Kohn T."/>
            <person name="Peeters S.H."/>
            <person name="Heuer A."/>
            <person name="Rast P."/>
            <person name="Oberbeckmann S."/>
            <person name="Bunk B."/>
            <person name="Jeske O."/>
            <person name="Meyerdierks A."/>
            <person name="Storesund J.E."/>
            <person name="Kallscheuer N."/>
            <person name="Luecker S."/>
            <person name="Lage O.M."/>
            <person name="Pohl T."/>
            <person name="Merkel B.J."/>
            <person name="Hornburger P."/>
            <person name="Mueller R.-W."/>
            <person name="Bruemmer F."/>
            <person name="Labrenz M."/>
            <person name="Spormann A.M."/>
            <person name="Op Den Camp H."/>
            <person name="Overmann J."/>
            <person name="Amann R."/>
            <person name="Jetten M.S.M."/>
            <person name="Mascher T."/>
            <person name="Medema M.H."/>
            <person name="Devos D.P."/>
            <person name="Kaster A.-K."/>
            <person name="Ovreas L."/>
            <person name="Rohde M."/>
            <person name="Galperin M.Y."/>
            <person name="Jogler C."/>
        </authorList>
    </citation>
    <scope>NUCLEOTIDE SEQUENCE [LARGE SCALE GENOMIC DNA]</scope>
    <source>
        <strain evidence="12 13">Poly59</strain>
    </source>
</reference>
<evidence type="ECO:0000256" key="7">
    <source>
        <dbReference type="ARBA" id="ARBA00022840"/>
    </source>
</evidence>
<keyword evidence="6" id="KW-0418">Kinase</keyword>
<dbReference type="PROSITE" id="PS50110">
    <property type="entry name" value="RESPONSE_REGULATORY"/>
    <property type="match status" value="1"/>
</dbReference>
<feature type="modified residue" description="4-aspartylphosphate" evidence="9">
    <location>
        <position position="53"/>
    </location>
</feature>
<keyword evidence="4 12" id="KW-0808">Transferase</keyword>
<evidence type="ECO:0000256" key="3">
    <source>
        <dbReference type="ARBA" id="ARBA00022553"/>
    </source>
</evidence>
<dbReference type="SMART" id="SM00448">
    <property type="entry name" value="REC"/>
    <property type="match status" value="1"/>
</dbReference>
<keyword evidence="13" id="KW-1185">Reference proteome</keyword>
<gene>
    <name evidence="12" type="primary">zraS_8</name>
    <name evidence="12" type="ORF">Poly59_56310</name>
</gene>
<comment type="caution">
    <text evidence="12">The sequence shown here is derived from an EMBL/GenBank/DDBJ whole genome shotgun (WGS) entry which is preliminary data.</text>
</comment>
<evidence type="ECO:0000256" key="1">
    <source>
        <dbReference type="ARBA" id="ARBA00000085"/>
    </source>
</evidence>
<accession>A0A5C6ECM4</accession>
<evidence type="ECO:0000256" key="4">
    <source>
        <dbReference type="ARBA" id="ARBA00022679"/>
    </source>
</evidence>
<evidence type="ECO:0000256" key="6">
    <source>
        <dbReference type="ARBA" id="ARBA00022777"/>
    </source>
</evidence>
<keyword evidence="3 9" id="KW-0597">Phosphoprotein</keyword>
<dbReference type="InterPro" id="IPR001789">
    <property type="entry name" value="Sig_transdc_resp-reg_receiver"/>
</dbReference>
<sequence length="366" mass="39972">MATRVLIVEDDFDTRNSLCDILSLEGYQINTAETAEDAIRQIDKQAFDFIIIDWYLSNMTAGEFLPQLCSHAPGASILIATGSSEIMHAVHAMQHGASDYVVKPICTELLLGSMRRAMKLQLAQRRAIQSERLAAVGTAVTAVAHESRNALHRIRSRVSLIRLTYENNAELLEDLSAIEEASSLLESYFEELREFSAPIVLSKTPCGLKNLVLRVWNHVQCVAASSDSLLTLPDHDVQCMLDPVRIEQVLRNLFENAIAASDGNARVDMDWSPSEFDDQGTLCITVSDNGNGFTAEQRMSAFDPFFTTKVHGTGLGLPICRRIIEAHGGSIAVEENGGSGGIITIALPGLICNSECQPAICSAYTE</sequence>
<keyword evidence="5" id="KW-0547">Nucleotide-binding</keyword>
<dbReference type="InterPro" id="IPR036097">
    <property type="entry name" value="HisK_dim/P_sf"/>
</dbReference>
<dbReference type="SMART" id="SM00387">
    <property type="entry name" value="HATPase_c"/>
    <property type="match status" value="1"/>
</dbReference>
<dbReference type="EMBL" id="SJPX01000006">
    <property type="protein sequence ID" value="TWU46658.1"/>
    <property type="molecule type" value="Genomic_DNA"/>
</dbReference>
<dbReference type="Pfam" id="PF02518">
    <property type="entry name" value="HATPase_c"/>
    <property type="match status" value="1"/>
</dbReference>
<dbReference type="PANTHER" id="PTHR43065:SF10">
    <property type="entry name" value="PEROXIDE STRESS-ACTIVATED HISTIDINE KINASE MAK3"/>
    <property type="match status" value="1"/>
</dbReference>
<keyword evidence="7" id="KW-0067">ATP-binding</keyword>
<proteinExistence type="predicted"/>
<dbReference type="Gene3D" id="3.30.565.10">
    <property type="entry name" value="Histidine kinase-like ATPase, C-terminal domain"/>
    <property type="match status" value="1"/>
</dbReference>
<dbReference type="InterPro" id="IPR011006">
    <property type="entry name" value="CheY-like_superfamily"/>
</dbReference>
<evidence type="ECO:0000313" key="13">
    <source>
        <dbReference type="Proteomes" id="UP000317977"/>
    </source>
</evidence>
<dbReference type="SUPFAM" id="SSF47384">
    <property type="entry name" value="Homodimeric domain of signal transducing histidine kinase"/>
    <property type="match status" value="1"/>
</dbReference>
<feature type="domain" description="Response regulatory" evidence="11">
    <location>
        <begin position="4"/>
        <end position="118"/>
    </location>
</feature>
<dbReference type="GO" id="GO:0005524">
    <property type="term" value="F:ATP binding"/>
    <property type="evidence" value="ECO:0007669"/>
    <property type="project" value="UniProtKB-KW"/>
</dbReference>
<evidence type="ECO:0000256" key="2">
    <source>
        <dbReference type="ARBA" id="ARBA00012438"/>
    </source>
</evidence>
<dbReference type="Pfam" id="PF00072">
    <property type="entry name" value="Response_reg"/>
    <property type="match status" value="1"/>
</dbReference>
<evidence type="ECO:0000256" key="8">
    <source>
        <dbReference type="ARBA" id="ARBA00023012"/>
    </source>
</evidence>
<organism evidence="12 13">
    <name type="scientific">Rubripirellula reticaptiva</name>
    <dbReference type="NCBI Taxonomy" id="2528013"/>
    <lineage>
        <taxon>Bacteria</taxon>
        <taxon>Pseudomonadati</taxon>
        <taxon>Planctomycetota</taxon>
        <taxon>Planctomycetia</taxon>
        <taxon>Pirellulales</taxon>
        <taxon>Pirellulaceae</taxon>
        <taxon>Rubripirellula</taxon>
    </lineage>
</organism>
<comment type="catalytic activity">
    <reaction evidence="1">
        <text>ATP + protein L-histidine = ADP + protein N-phospho-L-histidine.</text>
        <dbReference type="EC" id="2.7.13.3"/>
    </reaction>
</comment>
<evidence type="ECO:0000256" key="9">
    <source>
        <dbReference type="PROSITE-ProRule" id="PRU00169"/>
    </source>
</evidence>
<name>A0A5C6ECM4_9BACT</name>
<dbReference type="OrthoDB" id="236031at2"/>
<dbReference type="PANTHER" id="PTHR43065">
    <property type="entry name" value="SENSOR HISTIDINE KINASE"/>
    <property type="match status" value="1"/>
</dbReference>
<dbReference type="AlphaFoldDB" id="A0A5C6ECM4"/>
<dbReference type="InterPro" id="IPR004358">
    <property type="entry name" value="Sig_transdc_His_kin-like_C"/>
</dbReference>
<dbReference type="CDD" id="cd00156">
    <property type="entry name" value="REC"/>
    <property type="match status" value="1"/>
</dbReference>
<dbReference type="InterPro" id="IPR003594">
    <property type="entry name" value="HATPase_dom"/>
</dbReference>
<dbReference type="RefSeq" id="WP_146537149.1">
    <property type="nucleotide sequence ID" value="NZ_SJPX01000006.1"/>
</dbReference>
<feature type="domain" description="Histidine kinase" evidence="10">
    <location>
        <begin position="142"/>
        <end position="351"/>
    </location>
</feature>
<evidence type="ECO:0000313" key="12">
    <source>
        <dbReference type="EMBL" id="TWU46658.1"/>
    </source>
</evidence>
<dbReference type="InterPro" id="IPR005467">
    <property type="entry name" value="His_kinase_dom"/>
</dbReference>
<dbReference type="Proteomes" id="UP000317977">
    <property type="component" value="Unassembled WGS sequence"/>
</dbReference>